<dbReference type="OMA" id="HTISPNM"/>
<dbReference type="Ensembl" id="ENSACIT00000016011.1">
    <property type="protein sequence ID" value="ENSACIP00000015599.1"/>
    <property type="gene ID" value="ENSACIG00000012115.1"/>
</dbReference>
<dbReference type="STRING" id="61819.ENSACIP00000015599"/>
<dbReference type="PANTHER" id="PTHR19446">
    <property type="entry name" value="REVERSE TRANSCRIPTASES"/>
    <property type="match status" value="1"/>
</dbReference>
<accession>A0A3Q0RT11</accession>
<proteinExistence type="predicted"/>
<name>A0A3Q0RT11_AMPCI</name>
<reference evidence="1" key="1">
    <citation type="submission" date="2025-08" db="UniProtKB">
        <authorList>
            <consortium name="Ensembl"/>
        </authorList>
    </citation>
    <scope>IDENTIFICATION</scope>
</reference>
<dbReference type="Proteomes" id="UP000261340">
    <property type="component" value="Unplaced"/>
</dbReference>
<evidence type="ECO:0000313" key="1">
    <source>
        <dbReference type="Ensembl" id="ENSACIP00000015599.1"/>
    </source>
</evidence>
<reference evidence="1" key="2">
    <citation type="submission" date="2025-09" db="UniProtKB">
        <authorList>
            <consortium name="Ensembl"/>
        </authorList>
    </citation>
    <scope>IDENTIFICATION</scope>
</reference>
<sequence length="177" mass="20042">MNPYTHHRLIHLILKINLPKLNDEQAATLDSPLSSSEFYEAIQHLPDNKAPGPDGFPAEFYKEFWSVLKPSFLRMVAQIQNNHTISPNMNSANISLLLKPGKDPTLPSSYRPISLINVDLKIICKVLSSRFRKLTPSIIHPDQMGFIKGRLSANNTHRLINVIDYCFIVKLETTVVP</sequence>
<keyword evidence="2" id="KW-1185">Reference proteome</keyword>
<dbReference type="AlphaFoldDB" id="A0A3Q0RT11"/>
<organism evidence="1 2">
    <name type="scientific">Amphilophus citrinellus</name>
    <name type="common">Midas cichlid</name>
    <name type="synonym">Cichlasoma citrinellum</name>
    <dbReference type="NCBI Taxonomy" id="61819"/>
    <lineage>
        <taxon>Eukaryota</taxon>
        <taxon>Metazoa</taxon>
        <taxon>Chordata</taxon>
        <taxon>Craniata</taxon>
        <taxon>Vertebrata</taxon>
        <taxon>Euteleostomi</taxon>
        <taxon>Actinopterygii</taxon>
        <taxon>Neopterygii</taxon>
        <taxon>Teleostei</taxon>
        <taxon>Neoteleostei</taxon>
        <taxon>Acanthomorphata</taxon>
        <taxon>Ovalentaria</taxon>
        <taxon>Cichlomorphae</taxon>
        <taxon>Cichliformes</taxon>
        <taxon>Cichlidae</taxon>
        <taxon>New World cichlids</taxon>
        <taxon>Cichlasomatinae</taxon>
        <taxon>Heroini</taxon>
        <taxon>Amphilophus</taxon>
    </lineage>
</organism>
<evidence type="ECO:0000313" key="2">
    <source>
        <dbReference type="Proteomes" id="UP000261340"/>
    </source>
</evidence>
<protein>
    <submittedName>
        <fullName evidence="1">Uncharacterized protein</fullName>
    </submittedName>
</protein>
<dbReference type="GeneTree" id="ENSGT00940000165023"/>